<accession>A0ABS7VRA9</accession>
<gene>
    <name evidence="6" type="ORF">K9B37_15330</name>
</gene>
<dbReference type="Gene3D" id="1.10.357.10">
    <property type="entry name" value="Tetracycline Repressor, domain 2"/>
    <property type="match status" value="1"/>
</dbReference>
<evidence type="ECO:0000259" key="5">
    <source>
        <dbReference type="PROSITE" id="PS50977"/>
    </source>
</evidence>
<dbReference type="InterPro" id="IPR036271">
    <property type="entry name" value="Tet_transcr_reg_TetR-rel_C_sf"/>
</dbReference>
<proteinExistence type="predicted"/>
<feature type="domain" description="HTH tetR-type" evidence="5">
    <location>
        <begin position="43"/>
        <end position="103"/>
    </location>
</feature>
<dbReference type="EMBL" id="JAIRBM010000011">
    <property type="protein sequence ID" value="MBZ6077650.1"/>
    <property type="molecule type" value="Genomic_DNA"/>
</dbReference>
<evidence type="ECO:0000256" key="1">
    <source>
        <dbReference type="ARBA" id="ARBA00023015"/>
    </source>
</evidence>
<dbReference type="PANTHER" id="PTHR30055:SF220">
    <property type="entry name" value="TETR-FAMILY REGULATORY PROTEIN"/>
    <property type="match status" value="1"/>
</dbReference>
<feature type="DNA-binding region" description="H-T-H motif" evidence="4">
    <location>
        <begin position="66"/>
        <end position="85"/>
    </location>
</feature>
<dbReference type="RefSeq" id="WP_224314241.1">
    <property type="nucleotide sequence ID" value="NZ_JAIRBM010000011.1"/>
</dbReference>
<dbReference type="Proteomes" id="UP000704176">
    <property type="component" value="Unassembled WGS sequence"/>
</dbReference>
<evidence type="ECO:0000313" key="7">
    <source>
        <dbReference type="Proteomes" id="UP000704176"/>
    </source>
</evidence>
<name>A0ABS7VRA9_9HYPH</name>
<evidence type="ECO:0000313" key="6">
    <source>
        <dbReference type="EMBL" id="MBZ6077650.1"/>
    </source>
</evidence>
<evidence type="ECO:0000256" key="3">
    <source>
        <dbReference type="ARBA" id="ARBA00023163"/>
    </source>
</evidence>
<dbReference type="InterPro" id="IPR001647">
    <property type="entry name" value="HTH_TetR"/>
</dbReference>
<dbReference type="Pfam" id="PF13305">
    <property type="entry name" value="TetR_C_33"/>
    <property type="match status" value="1"/>
</dbReference>
<keyword evidence="3" id="KW-0804">Transcription</keyword>
<organism evidence="6 7">
    <name type="scientific">Microvirga puerhi</name>
    <dbReference type="NCBI Taxonomy" id="2876078"/>
    <lineage>
        <taxon>Bacteria</taxon>
        <taxon>Pseudomonadati</taxon>
        <taxon>Pseudomonadota</taxon>
        <taxon>Alphaproteobacteria</taxon>
        <taxon>Hyphomicrobiales</taxon>
        <taxon>Methylobacteriaceae</taxon>
        <taxon>Microvirga</taxon>
    </lineage>
</organism>
<dbReference type="PROSITE" id="PS50977">
    <property type="entry name" value="HTH_TETR_2"/>
    <property type="match status" value="1"/>
</dbReference>
<sequence length="208" mass="22211">MAKAPEAKGAMDSKAGHISVNRAPGKEIAAAEDSRDATRYHHGDLWRMLIVAGREMVALSGPDALSLRAVARRAKVSHNAPYRHFASREALLAAIAAAGFDDLRHALLSAAEHTPEGRLTAMGKAYIRFALDHRPEFQLMFGGSLDKSPYPELRQAAAAAFEALRTTAASGQGTGGDPVRAWALAHGLAHLVADRQLSLEDAFAALDR</sequence>
<evidence type="ECO:0000256" key="4">
    <source>
        <dbReference type="PROSITE-ProRule" id="PRU00335"/>
    </source>
</evidence>
<evidence type="ECO:0000256" key="2">
    <source>
        <dbReference type="ARBA" id="ARBA00023125"/>
    </source>
</evidence>
<dbReference type="SUPFAM" id="SSF48498">
    <property type="entry name" value="Tetracyclin repressor-like, C-terminal domain"/>
    <property type="match status" value="1"/>
</dbReference>
<protein>
    <submittedName>
        <fullName evidence="6">TetR/AcrR family transcriptional regulator</fullName>
    </submittedName>
</protein>
<comment type="caution">
    <text evidence="6">The sequence shown here is derived from an EMBL/GenBank/DDBJ whole genome shotgun (WGS) entry which is preliminary data.</text>
</comment>
<dbReference type="SUPFAM" id="SSF46689">
    <property type="entry name" value="Homeodomain-like"/>
    <property type="match status" value="1"/>
</dbReference>
<dbReference type="Pfam" id="PF00440">
    <property type="entry name" value="TetR_N"/>
    <property type="match status" value="1"/>
</dbReference>
<dbReference type="InterPro" id="IPR009057">
    <property type="entry name" value="Homeodomain-like_sf"/>
</dbReference>
<dbReference type="PANTHER" id="PTHR30055">
    <property type="entry name" value="HTH-TYPE TRANSCRIPTIONAL REGULATOR RUTR"/>
    <property type="match status" value="1"/>
</dbReference>
<keyword evidence="1" id="KW-0805">Transcription regulation</keyword>
<keyword evidence="7" id="KW-1185">Reference proteome</keyword>
<dbReference type="InterPro" id="IPR025996">
    <property type="entry name" value="MT1864/Rv1816-like_C"/>
</dbReference>
<keyword evidence="2 4" id="KW-0238">DNA-binding</keyword>
<dbReference type="InterPro" id="IPR050109">
    <property type="entry name" value="HTH-type_TetR-like_transc_reg"/>
</dbReference>
<reference evidence="6 7" key="1">
    <citation type="submission" date="2021-09" db="EMBL/GenBank/DDBJ databases">
        <title>The complete genome sequence of a new microorganism.</title>
        <authorList>
            <person name="Zi Z."/>
        </authorList>
    </citation>
    <scope>NUCLEOTIDE SEQUENCE [LARGE SCALE GENOMIC DNA]</scope>
    <source>
        <strain evidence="6 7">WGZ8</strain>
    </source>
</reference>